<evidence type="ECO:0000313" key="3">
    <source>
        <dbReference type="EMBL" id="GAA3371071.1"/>
    </source>
</evidence>
<keyword evidence="4" id="KW-1185">Reference proteome</keyword>
<evidence type="ECO:0000259" key="2">
    <source>
        <dbReference type="Pfam" id="PF13360"/>
    </source>
</evidence>
<comment type="caution">
    <text evidence="3">The sequence shown here is derived from an EMBL/GenBank/DDBJ whole genome shotgun (WGS) entry which is preliminary data.</text>
</comment>
<dbReference type="InterPro" id="IPR002372">
    <property type="entry name" value="PQQ_rpt_dom"/>
</dbReference>
<feature type="domain" description="Pyrrolo-quinoline quinone repeat" evidence="2">
    <location>
        <begin position="187"/>
        <end position="315"/>
    </location>
</feature>
<proteinExistence type="predicted"/>
<evidence type="ECO:0000256" key="1">
    <source>
        <dbReference type="SAM" id="Phobius"/>
    </source>
</evidence>
<dbReference type="PANTHER" id="PTHR34512:SF30">
    <property type="entry name" value="OUTER MEMBRANE PROTEIN ASSEMBLY FACTOR BAMB"/>
    <property type="match status" value="1"/>
</dbReference>
<dbReference type="SUPFAM" id="SSF50998">
    <property type="entry name" value="Quinoprotein alcohol dehydrogenase-like"/>
    <property type="match status" value="1"/>
</dbReference>
<dbReference type="EMBL" id="BAAAYL010000001">
    <property type="protein sequence ID" value="GAA3371071.1"/>
    <property type="molecule type" value="Genomic_DNA"/>
</dbReference>
<reference evidence="4" key="1">
    <citation type="journal article" date="2019" name="Int. J. Syst. Evol. Microbiol.">
        <title>The Global Catalogue of Microorganisms (GCM) 10K type strain sequencing project: providing services to taxonomists for standard genome sequencing and annotation.</title>
        <authorList>
            <consortium name="The Broad Institute Genomics Platform"/>
            <consortium name="The Broad Institute Genome Sequencing Center for Infectious Disease"/>
            <person name="Wu L."/>
            <person name="Ma J."/>
        </authorList>
    </citation>
    <scope>NUCLEOTIDE SEQUENCE [LARGE SCALE GENOMIC DNA]</scope>
    <source>
        <strain evidence="4">JCM 9651</strain>
    </source>
</reference>
<sequence length="486" mass="51710">MSKAAAVIVAGGLLGAAVIFIVGGFRMAAKGGDCTDSCLPGHNAVNTWALCLTVAGIAAAAAAITWAVRGGTFRARWLPLLLAAGALAALWPAGAWQRSIPSPTYAVGWRATEDRPDTTRGLGNWAADDTVVRARVDGLSGFAVRDGKERWVYQAPARQSVCAMSTRTAMGLGVIGLGRHGKPCATVAAVRLGTGKVLWTQRLATDIWSSDSVGRIALADTTAVAVEAGAVRGFSAESGKQRWKRTVGEDCGVLDVDASARRAVFVEECDTPKDEVRHRIVAVDAATGKELWNTRLPTETRLADLRMISAEPAVIRLKESDERGVNAVLAFDDRGRPGMNLPLSGRAGNLAFTEGTSLLVKAAPDVFVAHGTLVTGVRMPEESDTRWIAGFRLTDGRRVWLRRLSLPVSSLARRGAGQVAAIGQDYEGSRIWVLDTRTGADAVKPLPVIGKKIPTSYERELLPVDDGYVVANTEASYGSPPFFRVR</sequence>
<dbReference type="Proteomes" id="UP001499990">
    <property type="component" value="Unassembled WGS sequence"/>
</dbReference>
<keyword evidence="1" id="KW-1133">Transmembrane helix</keyword>
<keyword evidence="1" id="KW-0812">Transmembrane</keyword>
<name>A0ABP6S903_9ACTN</name>
<gene>
    <name evidence="3" type="ORF">GCM10020367_20260</name>
</gene>
<keyword evidence="1" id="KW-0472">Membrane</keyword>
<accession>A0ABP6S903</accession>
<organism evidence="3 4">
    <name type="scientific">Streptomyces sannanensis</name>
    <dbReference type="NCBI Taxonomy" id="285536"/>
    <lineage>
        <taxon>Bacteria</taxon>
        <taxon>Bacillati</taxon>
        <taxon>Actinomycetota</taxon>
        <taxon>Actinomycetes</taxon>
        <taxon>Kitasatosporales</taxon>
        <taxon>Streptomycetaceae</taxon>
        <taxon>Streptomyces</taxon>
    </lineage>
</organism>
<dbReference type="InterPro" id="IPR011047">
    <property type="entry name" value="Quinoprotein_ADH-like_sf"/>
</dbReference>
<dbReference type="PANTHER" id="PTHR34512">
    <property type="entry name" value="CELL SURFACE PROTEIN"/>
    <property type="match status" value="1"/>
</dbReference>
<feature type="transmembrane region" description="Helical" evidence="1">
    <location>
        <begin position="77"/>
        <end position="96"/>
    </location>
</feature>
<dbReference type="InterPro" id="IPR015943">
    <property type="entry name" value="WD40/YVTN_repeat-like_dom_sf"/>
</dbReference>
<feature type="transmembrane region" description="Helical" evidence="1">
    <location>
        <begin position="47"/>
        <end position="68"/>
    </location>
</feature>
<evidence type="ECO:0000313" key="4">
    <source>
        <dbReference type="Proteomes" id="UP001499990"/>
    </source>
</evidence>
<dbReference type="RefSeq" id="WP_345035930.1">
    <property type="nucleotide sequence ID" value="NZ_BAAAYL010000001.1"/>
</dbReference>
<dbReference type="Gene3D" id="2.130.10.10">
    <property type="entry name" value="YVTN repeat-like/Quinoprotein amine dehydrogenase"/>
    <property type="match status" value="1"/>
</dbReference>
<dbReference type="Pfam" id="PF13360">
    <property type="entry name" value="PQQ_2"/>
    <property type="match status" value="1"/>
</dbReference>
<protein>
    <recommendedName>
        <fullName evidence="2">Pyrrolo-quinoline quinone repeat domain-containing protein</fullName>
    </recommendedName>
</protein>